<keyword evidence="2" id="KW-1185">Reference proteome</keyword>
<sequence>MGTGVKKLLSYRMNPILEYCCGIISKKILSLVSCLVLNHQISGWIKLKNSGRPTTSIVMPIPLLCAQIVKFRILKSLCKFLLQKQVIYCKM</sequence>
<reference evidence="1" key="1">
    <citation type="submission" date="2023-07" db="EMBL/GenBank/DDBJ databases">
        <authorList>
            <consortium name="AG Swart"/>
            <person name="Singh M."/>
            <person name="Singh A."/>
            <person name="Seah K."/>
            <person name="Emmerich C."/>
        </authorList>
    </citation>
    <scope>NUCLEOTIDE SEQUENCE</scope>
    <source>
        <strain evidence="1">DP1</strain>
    </source>
</reference>
<evidence type="ECO:0000313" key="1">
    <source>
        <dbReference type="EMBL" id="CAI2377302.1"/>
    </source>
</evidence>
<protein>
    <submittedName>
        <fullName evidence="1">Uncharacterized protein</fullName>
    </submittedName>
</protein>
<proteinExistence type="predicted"/>
<name>A0AAD2D280_EUPCR</name>
<evidence type="ECO:0000313" key="2">
    <source>
        <dbReference type="Proteomes" id="UP001295684"/>
    </source>
</evidence>
<accession>A0AAD2D280</accession>
<organism evidence="1 2">
    <name type="scientific">Euplotes crassus</name>
    <dbReference type="NCBI Taxonomy" id="5936"/>
    <lineage>
        <taxon>Eukaryota</taxon>
        <taxon>Sar</taxon>
        <taxon>Alveolata</taxon>
        <taxon>Ciliophora</taxon>
        <taxon>Intramacronucleata</taxon>
        <taxon>Spirotrichea</taxon>
        <taxon>Hypotrichia</taxon>
        <taxon>Euplotida</taxon>
        <taxon>Euplotidae</taxon>
        <taxon>Moneuplotes</taxon>
    </lineage>
</organism>
<dbReference type="EMBL" id="CAMPGE010018933">
    <property type="protein sequence ID" value="CAI2377302.1"/>
    <property type="molecule type" value="Genomic_DNA"/>
</dbReference>
<dbReference type="AlphaFoldDB" id="A0AAD2D280"/>
<gene>
    <name evidence="1" type="ORF">ECRASSUSDP1_LOCUS18685</name>
</gene>
<comment type="caution">
    <text evidence="1">The sequence shown here is derived from an EMBL/GenBank/DDBJ whole genome shotgun (WGS) entry which is preliminary data.</text>
</comment>
<dbReference type="Proteomes" id="UP001295684">
    <property type="component" value="Unassembled WGS sequence"/>
</dbReference>